<dbReference type="EMBL" id="HBGQ01006685">
    <property type="protein sequence ID" value="CAD9367457.1"/>
    <property type="molecule type" value="Transcribed_RNA"/>
</dbReference>
<proteinExistence type="predicted"/>
<evidence type="ECO:0000313" key="3">
    <source>
        <dbReference type="EMBL" id="CAD9367457.1"/>
    </source>
</evidence>
<dbReference type="Gene3D" id="1.20.5.1700">
    <property type="match status" value="1"/>
</dbReference>
<keyword evidence="1" id="KW-0175">Coiled coil</keyword>
<gene>
    <name evidence="3" type="ORF">AAND1436_LOCUS3366</name>
</gene>
<accession>A0A7S2AGH9</accession>
<reference evidence="3" key="1">
    <citation type="submission" date="2021-01" db="EMBL/GenBank/DDBJ databases">
        <authorList>
            <person name="Corre E."/>
            <person name="Pelletier E."/>
            <person name="Niang G."/>
            <person name="Scheremetjew M."/>
            <person name="Finn R."/>
            <person name="Kale V."/>
            <person name="Holt S."/>
            <person name="Cochrane G."/>
            <person name="Meng A."/>
            <person name="Brown T."/>
            <person name="Cohen L."/>
        </authorList>
    </citation>
    <scope>NUCLEOTIDE SEQUENCE</scope>
    <source>
        <strain evidence="3">CCMP2222</strain>
    </source>
</reference>
<dbReference type="AlphaFoldDB" id="A0A7S2AGH9"/>
<feature type="coiled-coil region" evidence="1">
    <location>
        <begin position="88"/>
        <end position="136"/>
    </location>
</feature>
<protein>
    <submittedName>
        <fullName evidence="3">Uncharacterized protein</fullName>
    </submittedName>
</protein>
<feature type="region of interest" description="Disordered" evidence="2">
    <location>
        <begin position="20"/>
        <end position="61"/>
    </location>
</feature>
<name>A0A7S2AGH9_9DINO</name>
<evidence type="ECO:0000256" key="1">
    <source>
        <dbReference type="SAM" id="Coils"/>
    </source>
</evidence>
<evidence type="ECO:0000256" key="2">
    <source>
        <dbReference type="SAM" id="MobiDB-lite"/>
    </source>
</evidence>
<sequence>MEDDAGYDWFALVDEDVTPARATSRVTSRAPRLWRQTSPPVEATVKGPPVPKLPSGSEPERATIGKATVRSILSEVSGILEARLDDLMQDRDAEIAQLKSKVEALEAEKGVLNSRVEQEQRKNAELKKALDDIKRQFEAFAPKREKLAAATQDCKRDLDGLQELINRAP</sequence>
<organism evidence="3">
    <name type="scientific">Alexandrium andersonii</name>
    <dbReference type="NCBI Taxonomy" id="327968"/>
    <lineage>
        <taxon>Eukaryota</taxon>
        <taxon>Sar</taxon>
        <taxon>Alveolata</taxon>
        <taxon>Dinophyceae</taxon>
        <taxon>Gonyaulacales</taxon>
        <taxon>Pyrocystaceae</taxon>
        <taxon>Alexandrium</taxon>
    </lineage>
</organism>